<feature type="domain" description="C2H2-type" evidence="12">
    <location>
        <begin position="240"/>
        <end position="268"/>
    </location>
</feature>
<feature type="domain" description="C2H2-type" evidence="12">
    <location>
        <begin position="299"/>
        <end position="326"/>
    </location>
</feature>
<evidence type="ECO:0000259" key="12">
    <source>
        <dbReference type="PROSITE" id="PS50157"/>
    </source>
</evidence>
<dbReference type="Proteomes" id="UP000009192">
    <property type="component" value="Unassembled WGS sequence"/>
</dbReference>
<dbReference type="PANTHER" id="PTHR24404:SF114">
    <property type="entry name" value="KLUMPFUSS, ISOFORM B-RELATED"/>
    <property type="match status" value="1"/>
</dbReference>
<dbReference type="AlphaFoldDB" id="A0A0Q9XHR5"/>
<name>A0A0Q9XHR5_DROMO</name>
<dbReference type="FunFam" id="3.30.160.60:FF:001370">
    <property type="entry name" value="Zinc finger protein"/>
    <property type="match status" value="1"/>
</dbReference>
<comment type="subcellular location">
    <subcellularLocation>
        <location evidence="1">Nucleus</location>
    </subcellularLocation>
</comment>
<dbReference type="EMBL" id="CH933808">
    <property type="protein sequence ID" value="KRG05418.1"/>
    <property type="molecule type" value="Genomic_DNA"/>
</dbReference>
<evidence type="ECO:0000256" key="11">
    <source>
        <dbReference type="PROSITE-ProRule" id="PRU00042"/>
    </source>
</evidence>
<evidence type="ECO:0000256" key="4">
    <source>
        <dbReference type="ARBA" id="ARBA00022737"/>
    </source>
</evidence>
<sequence>MSRDYITNNYIESARVYLKLGGPAEIFIKCCLCEIDGFADWVLFLRHLRTSHAADQWEGQHAPNLNLEIQAEVELELQNLKKINSEYEGSDVEAETDNFNLDEVDLNMQLGAEVEDVLTFKEPAQNNNRPFYSMQHTRPELLLDFIDQMHQHEYLWRKDHRNEDFKEERMKSAQEIGQRLAERFNVALSPQVVCRSVCELIKWFQKQHAMCKANSRFRCRYQSYYEKLLEFLPTQDIQMLNCDECERCFYNEEHLRRHKYRAHSGSYPYVCDVCHMGFSHASKFRLHRIRYHEDKSNRWQCTFCSYCAPNKWDLRAHLPTHSGERKYTCELCGVSTKSSSSLAVHRRTHLAPAVNCPYCPKKYRENHLLKCHIKKMHAVQLEHELD</sequence>
<dbReference type="GO" id="GO:0008270">
    <property type="term" value="F:zinc ion binding"/>
    <property type="evidence" value="ECO:0007669"/>
    <property type="project" value="UniProtKB-KW"/>
</dbReference>
<keyword evidence="3" id="KW-0479">Metal-binding</keyword>
<gene>
    <name evidence="13" type="primary">Dmoj\GI26215</name>
    <name evidence="13" type="ORF">Dmoj_GI26215</name>
</gene>
<dbReference type="FunCoup" id="A0A0Q9XHR5">
    <property type="interactions" value="251"/>
</dbReference>
<dbReference type="PROSITE" id="PS50157">
    <property type="entry name" value="ZINC_FINGER_C2H2_2"/>
    <property type="match status" value="4"/>
</dbReference>
<evidence type="ECO:0000256" key="6">
    <source>
        <dbReference type="ARBA" id="ARBA00022833"/>
    </source>
</evidence>
<feature type="domain" description="C2H2-type" evidence="12">
    <location>
        <begin position="327"/>
        <end position="349"/>
    </location>
</feature>
<dbReference type="GO" id="GO:0003700">
    <property type="term" value="F:DNA-binding transcription factor activity"/>
    <property type="evidence" value="ECO:0007669"/>
    <property type="project" value="TreeGrafter"/>
</dbReference>
<keyword evidence="5 11" id="KW-0863">Zinc-finger</keyword>
<evidence type="ECO:0000256" key="8">
    <source>
        <dbReference type="ARBA" id="ARBA00023125"/>
    </source>
</evidence>
<dbReference type="PANTHER" id="PTHR24404">
    <property type="entry name" value="ZINC FINGER PROTEIN"/>
    <property type="match status" value="1"/>
</dbReference>
<dbReference type="GO" id="GO:0006357">
    <property type="term" value="P:regulation of transcription by RNA polymerase II"/>
    <property type="evidence" value="ECO:0007669"/>
    <property type="project" value="TreeGrafter"/>
</dbReference>
<proteinExistence type="inferred from homology"/>
<protein>
    <recommendedName>
        <fullName evidence="12">C2H2-type domain-containing protein</fullName>
    </recommendedName>
</protein>
<dbReference type="InterPro" id="IPR036236">
    <property type="entry name" value="Znf_C2H2_sf"/>
</dbReference>
<evidence type="ECO:0000256" key="5">
    <source>
        <dbReference type="ARBA" id="ARBA00022771"/>
    </source>
</evidence>
<keyword evidence="14" id="KW-1185">Reference proteome</keyword>
<evidence type="ECO:0000313" key="14">
    <source>
        <dbReference type="Proteomes" id="UP000009192"/>
    </source>
</evidence>
<dbReference type="Gene3D" id="3.30.160.60">
    <property type="entry name" value="Classic Zinc Finger"/>
    <property type="match status" value="2"/>
</dbReference>
<keyword evidence="10" id="KW-0539">Nucleus</keyword>
<dbReference type="PROSITE" id="PS00028">
    <property type="entry name" value="ZINC_FINGER_C2H2_1"/>
    <property type="match status" value="3"/>
</dbReference>
<comment type="similarity">
    <text evidence="2">Belongs to the krueppel C2H2-type zinc-finger protein family.</text>
</comment>
<keyword evidence="7" id="KW-0805">Transcription regulation</keyword>
<dbReference type="SMR" id="A0A0Q9XHR5"/>
<reference evidence="13 14" key="1">
    <citation type="journal article" date="2007" name="Nature">
        <title>Evolution of genes and genomes on the Drosophila phylogeny.</title>
        <authorList>
            <consortium name="Drosophila 12 Genomes Consortium"/>
            <person name="Clark A.G."/>
            <person name="Eisen M.B."/>
            <person name="Smith D.R."/>
            <person name="Bergman C.M."/>
            <person name="Oliver B."/>
            <person name="Markow T.A."/>
            <person name="Kaufman T.C."/>
            <person name="Kellis M."/>
            <person name="Gelbart W."/>
            <person name="Iyer V.N."/>
            <person name="Pollard D.A."/>
            <person name="Sackton T.B."/>
            <person name="Larracuente A.M."/>
            <person name="Singh N.D."/>
            <person name="Abad J.P."/>
            <person name="Abt D.N."/>
            <person name="Adryan B."/>
            <person name="Aguade M."/>
            <person name="Akashi H."/>
            <person name="Anderson W.W."/>
            <person name="Aquadro C.F."/>
            <person name="Ardell D.H."/>
            <person name="Arguello R."/>
            <person name="Artieri C.G."/>
            <person name="Barbash D.A."/>
            <person name="Barker D."/>
            <person name="Barsanti P."/>
            <person name="Batterham P."/>
            <person name="Batzoglou S."/>
            <person name="Begun D."/>
            <person name="Bhutkar A."/>
            <person name="Blanco E."/>
            <person name="Bosak S.A."/>
            <person name="Bradley R.K."/>
            <person name="Brand A.D."/>
            <person name="Brent M.R."/>
            <person name="Brooks A.N."/>
            <person name="Brown R.H."/>
            <person name="Butlin R.K."/>
            <person name="Caggese C."/>
            <person name="Calvi B.R."/>
            <person name="Bernardo de Carvalho A."/>
            <person name="Caspi A."/>
            <person name="Castrezana S."/>
            <person name="Celniker S.E."/>
            <person name="Chang J.L."/>
            <person name="Chapple C."/>
            <person name="Chatterji S."/>
            <person name="Chinwalla A."/>
            <person name="Civetta A."/>
            <person name="Clifton S.W."/>
            <person name="Comeron J.M."/>
            <person name="Costello J.C."/>
            <person name="Coyne J.A."/>
            <person name="Daub J."/>
            <person name="David R.G."/>
            <person name="Delcher A.L."/>
            <person name="Delehaunty K."/>
            <person name="Do C.B."/>
            <person name="Ebling H."/>
            <person name="Edwards K."/>
            <person name="Eickbush T."/>
            <person name="Evans J.D."/>
            <person name="Filipski A."/>
            <person name="Findeiss S."/>
            <person name="Freyhult E."/>
            <person name="Fulton L."/>
            <person name="Fulton R."/>
            <person name="Garcia A.C."/>
            <person name="Gardiner A."/>
            <person name="Garfield D.A."/>
            <person name="Garvin B.E."/>
            <person name="Gibson G."/>
            <person name="Gilbert D."/>
            <person name="Gnerre S."/>
            <person name="Godfrey J."/>
            <person name="Good R."/>
            <person name="Gotea V."/>
            <person name="Gravely B."/>
            <person name="Greenberg A.J."/>
            <person name="Griffiths-Jones S."/>
            <person name="Gross S."/>
            <person name="Guigo R."/>
            <person name="Gustafson E.A."/>
            <person name="Haerty W."/>
            <person name="Hahn M.W."/>
            <person name="Halligan D.L."/>
            <person name="Halpern A.L."/>
            <person name="Halter G.M."/>
            <person name="Han M.V."/>
            <person name="Heger A."/>
            <person name="Hillier L."/>
            <person name="Hinrichs A.S."/>
            <person name="Holmes I."/>
            <person name="Hoskins R.A."/>
            <person name="Hubisz M.J."/>
            <person name="Hultmark D."/>
            <person name="Huntley M.A."/>
            <person name="Jaffe D.B."/>
            <person name="Jagadeeshan S."/>
            <person name="Jeck W.R."/>
            <person name="Johnson J."/>
            <person name="Jones C.D."/>
            <person name="Jordan W.C."/>
            <person name="Karpen G.H."/>
            <person name="Kataoka E."/>
            <person name="Keightley P.D."/>
            <person name="Kheradpour P."/>
            <person name="Kirkness E.F."/>
            <person name="Koerich L.B."/>
            <person name="Kristiansen K."/>
            <person name="Kudrna D."/>
            <person name="Kulathinal R.J."/>
            <person name="Kumar S."/>
            <person name="Kwok R."/>
            <person name="Lander E."/>
            <person name="Langley C.H."/>
            <person name="Lapoint R."/>
            <person name="Lazzaro B.P."/>
            <person name="Lee S.J."/>
            <person name="Levesque L."/>
            <person name="Li R."/>
            <person name="Lin C.F."/>
            <person name="Lin M.F."/>
            <person name="Lindblad-Toh K."/>
            <person name="Llopart A."/>
            <person name="Long M."/>
            <person name="Low L."/>
            <person name="Lozovsky E."/>
            <person name="Lu J."/>
            <person name="Luo M."/>
            <person name="Machado C.A."/>
            <person name="Makalowski W."/>
            <person name="Marzo M."/>
            <person name="Matsuda M."/>
            <person name="Matzkin L."/>
            <person name="McAllister B."/>
            <person name="McBride C.S."/>
            <person name="McKernan B."/>
            <person name="McKernan K."/>
            <person name="Mendez-Lago M."/>
            <person name="Minx P."/>
            <person name="Mollenhauer M.U."/>
            <person name="Montooth K."/>
            <person name="Mount S.M."/>
            <person name="Mu X."/>
            <person name="Myers E."/>
            <person name="Negre B."/>
            <person name="Newfeld S."/>
            <person name="Nielsen R."/>
            <person name="Noor M.A."/>
            <person name="O'Grady P."/>
            <person name="Pachter L."/>
            <person name="Papaceit M."/>
            <person name="Parisi M.J."/>
            <person name="Parisi M."/>
            <person name="Parts L."/>
            <person name="Pedersen J.S."/>
            <person name="Pesole G."/>
            <person name="Phillippy A.M."/>
            <person name="Ponting C.P."/>
            <person name="Pop M."/>
            <person name="Porcelli D."/>
            <person name="Powell J.R."/>
            <person name="Prohaska S."/>
            <person name="Pruitt K."/>
            <person name="Puig M."/>
            <person name="Quesneville H."/>
            <person name="Ram K.R."/>
            <person name="Rand D."/>
            <person name="Rasmussen M.D."/>
            <person name="Reed L.K."/>
            <person name="Reenan R."/>
            <person name="Reily A."/>
            <person name="Remington K.A."/>
            <person name="Rieger T.T."/>
            <person name="Ritchie M.G."/>
            <person name="Robin C."/>
            <person name="Rogers Y.H."/>
            <person name="Rohde C."/>
            <person name="Rozas J."/>
            <person name="Rubenfield M.J."/>
            <person name="Ruiz A."/>
            <person name="Russo S."/>
            <person name="Salzberg S.L."/>
            <person name="Sanchez-Gracia A."/>
            <person name="Saranga D.J."/>
            <person name="Sato H."/>
            <person name="Schaeffer S.W."/>
            <person name="Schatz M.C."/>
            <person name="Schlenke T."/>
            <person name="Schwartz R."/>
            <person name="Segarra C."/>
            <person name="Singh R.S."/>
            <person name="Sirot L."/>
            <person name="Sirota M."/>
            <person name="Sisneros N.B."/>
            <person name="Smith C.D."/>
            <person name="Smith T.F."/>
            <person name="Spieth J."/>
            <person name="Stage D.E."/>
            <person name="Stark A."/>
            <person name="Stephan W."/>
            <person name="Strausberg R.L."/>
            <person name="Strempel S."/>
            <person name="Sturgill D."/>
            <person name="Sutton G."/>
            <person name="Sutton G.G."/>
            <person name="Tao W."/>
            <person name="Teichmann S."/>
            <person name="Tobari Y.N."/>
            <person name="Tomimura Y."/>
            <person name="Tsolas J.M."/>
            <person name="Valente V.L."/>
            <person name="Venter E."/>
            <person name="Venter J.C."/>
            <person name="Vicario S."/>
            <person name="Vieira F.G."/>
            <person name="Vilella A.J."/>
            <person name="Villasante A."/>
            <person name="Walenz B."/>
            <person name="Wang J."/>
            <person name="Wasserman M."/>
            <person name="Watts T."/>
            <person name="Wilson D."/>
            <person name="Wilson R.K."/>
            <person name="Wing R.A."/>
            <person name="Wolfner M.F."/>
            <person name="Wong A."/>
            <person name="Wong G.K."/>
            <person name="Wu C.I."/>
            <person name="Wu G."/>
            <person name="Yamamoto D."/>
            <person name="Yang H.P."/>
            <person name="Yang S.P."/>
            <person name="Yorke J.A."/>
            <person name="Yoshida K."/>
            <person name="Zdobnov E."/>
            <person name="Zhang P."/>
            <person name="Zhang Y."/>
            <person name="Zimin A.V."/>
            <person name="Baldwin J."/>
            <person name="Abdouelleil A."/>
            <person name="Abdulkadir J."/>
            <person name="Abebe A."/>
            <person name="Abera B."/>
            <person name="Abreu J."/>
            <person name="Acer S.C."/>
            <person name="Aftuck L."/>
            <person name="Alexander A."/>
            <person name="An P."/>
            <person name="Anderson E."/>
            <person name="Anderson S."/>
            <person name="Arachi H."/>
            <person name="Azer M."/>
            <person name="Bachantsang P."/>
            <person name="Barry A."/>
            <person name="Bayul T."/>
            <person name="Berlin A."/>
            <person name="Bessette D."/>
            <person name="Bloom T."/>
            <person name="Blye J."/>
            <person name="Boguslavskiy L."/>
            <person name="Bonnet C."/>
            <person name="Boukhgalter B."/>
            <person name="Bourzgui I."/>
            <person name="Brown A."/>
            <person name="Cahill P."/>
            <person name="Channer S."/>
            <person name="Cheshatsang Y."/>
            <person name="Chuda L."/>
            <person name="Citroen M."/>
            <person name="Collymore A."/>
            <person name="Cooke P."/>
            <person name="Costello M."/>
            <person name="D'Aco K."/>
            <person name="Daza R."/>
            <person name="De Haan G."/>
            <person name="DeGray S."/>
            <person name="DeMaso C."/>
            <person name="Dhargay N."/>
            <person name="Dooley K."/>
            <person name="Dooley E."/>
            <person name="Doricent M."/>
            <person name="Dorje P."/>
            <person name="Dorjee K."/>
            <person name="Dupes A."/>
            <person name="Elong R."/>
            <person name="Falk J."/>
            <person name="Farina A."/>
            <person name="Faro S."/>
            <person name="Ferguson D."/>
            <person name="Fisher S."/>
            <person name="Foley C.D."/>
            <person name="Franke A."/>
            <person name="Friedrich D."/>
            <person name="Gadbois L."/>
            <person name="Gearin G."/>
            <person name="Gearin C.R."/>
            <person name="Giannoukos G."/>
            <person name="Goode T."/>
            <person name="Graham J."/>
            <person name="Grandbois E."/>
            <person name="Grewal S."/>
            <person name="Gyaltsen K."/>
            <person name="Hafez N."/>
            <person name="Hagos B."/>
            <person name="Hall J."/>
            <person name="Henson C."/>
            <person name="Hollinger A."/>
            <person name="Honan T."/>
            <person name="Huard M.D."/>
            <person name="Hughes L."/>
            <person name="Hurhula B."/>
            <person name="Husby M.E."/>
            <person name="Kamat A."/>
            <person name="Kanga B."/>
            <person name="Kashin S."/>
            <person name="Khazanovich D."/>
            <person name="Kisner P."/>
            <person name="Lance K."/>
            <person name="Lara M."/>
            <person name="Lee W."/>
            <person name="Lennon N."/>
            <person name="Letendre F."/>
            <person name="LeVine R."/>
            <person name="Lipovsky A."/>
            <person name="Liu X."/>
            <person name="Liu J."/>
            <person name="Liu S."/>
            <person name="Lokyitsang T."/>
            <person name="Lokyitsang Y."/>
            <person name="Lubonja R."/>
            <person name="Lui A."/>
            <person name="MacDonald P."/>
            <person name="Magnisalis V."/>
            <person name="Maru K."/>
            <person name="Matthews C."/>
            <person name="McCusker W."/>
            <person name="McDonough S."/>
            <person name="Mehta T."/>
            <person name="Meldrim J."/>
            <person name="Meneus L."/>
            <person name="Mihai O."/>
            <person name="Mihalev A."/>
            <person name="Mihova T."/>
            <person name="Mittelman R."/>
            <person name="Mlenga V."/>
            <person name="Montmayeur A."/>
            <person name="Mulrain L."/>
            <person name="Navidi A."/>
            <person name="Naylor J."/>
            <person name="Negash T."/>
            <person name="Nguyen T."/>
            <person name="Nguyen N."/>
            <person name="Nicol R."/>
            <person name="Norbu C."/>
            <person name="Norbu N."/>
            <person name="Novod N."/>
            <person name="O'Neill B."/>
            <person name="Osman S."/>
            <person name="Markiewicz E."/>
            <person name="Oyono O.L."/>
            <person name="Patti C."/>
            <person name="Phunkhang P."/>
            <person name="Pierre F."/>
            <person name="Priest M."/>
            <person name="Raghuraman S."/>
            <person name="Rege F."/>
            <person name="Reyes R."/>
            <person name="Rise C."/>
            <person name="Rogov P."/>
            <person name="Ross K."/>
            <person name="Ryan E."/>
            <person name="Settipalli S."/>
            <person name="Shea T."/>
            <person name="Sherpa N."/>
            <person name="Shi L."/>
            <person name="Shih D."/>
            <person name="Sparrow T."/>
            <person name="Spaulding J."/>
            <person name="Stalker J."/>
            <person name="Stange-Thomann N."/>
            <person name="Stavropoulos S."/>
            <person name="Stone C."/>
            <person name="Strader C."/>
            <person name="Tesfaye S."/>
            <person name="Thomson T."/>
            <person name="Thoulutsang Y."/>
            <person name="Thoulutsang D."/>
            <person name="Topham K."/>
            <person name="Topping I."/>
            <person name="Tsamla T."/>
            <person name="Vassiliev H."/>
            <person name="Vo A."/>
            <person name="Wangchuk T."/>
            <person name="Wangdi T."/>
            <person name="Weiand M."/>
            <person name="Wilkinson J."/>
            <person name="Wilson A."/>
            <person name="Yadav S."/>
            <person name="Young G."/>
            <person name="Yu Q."/>
            <person name="Zembek L."/>
            <person name="Zhong D."/>
            <person name="Zimmer A."/>
            <person name="Zwirko Z."/>
            <person name="Jaffe D.B."/>
            <person name="Alvarez P."/>
            <person name="Brockman W."/>
            <person name="Butler J."/>
            <person name="Chin C."/>
            <person name="Gnerre S."/>
            <person name="Grabherr M."/>
            <person name="Kleber M."/>
            <person name="Mauceli E."/>
            <person name="MacCallum I."/>
        </authorList>
    </citation>
    <scope>NUCLEOTIDE SEQUENCE [LARGE SCALE GENOMIC DNA]</scope>
    <source>
        <strain evidence="14">Tucson 15081-1352.22</strain>
    </source>
</reference>
<dbReference type="GO" id="GO:0005634">
    <property type="term" value="C:nucleus"/>
    <property type="evidence" value="ECO:0007669"/>
    <property type="project" value="UniProtKB-SubCell"/>
</dbReference>
<dbReference type="InterPro" id="IPR013087">
    <property type="entry name" value="Znf_C2H2_type"/>
</dbReference>
<dbReference type="OrthoDB" id="3437960at2759"/>
<dbReference type="SMART" id="SM00355">
    <property type="entry name" value="ZnF_C2H2"/>
    <property type="match status" value="6"/>
</dbReference>
<dbReference type="KEGG" id="dmo:Dmoj_GI26215"/>
<evidence type="ECO:0000256" key="2">
    <source>
        <dbReference type="ARBA" id="ARBA00006991"/>
    </source>
</evidence>
<keyword evidence="4" id="KW-0677">Repeat</keyword>
<dbReference type="InterPro" id="IPR050589">
    <property type="entry name" value="Ikaros_C2H2-ZF"/>
</dbReference>
<dbReference type="Pfam" id="PF00096">
    <property type="entry name" value="zf-C2H2"/>
    <property type="match status" value="1"/>
</dbReference>
<evidence type="ECO:0000256" key="3">
    <source>
        <dbReference type="ARBA" id="ARBA00022723"/>
    </source>
</evidence>
<evidence type="ECO:0000256" key="1">
    <source>
        <dbReference type="ARBA" id="ARBA00004123"/>
    </source>
</evidence>
<evidence type="ECO:0000256" key="7">
    <source>
        <dbReference type="ARBA" id="ARBA00023015"/>
    </source>
</evidence>
<evidence type="ECO:0000256" key="10">
    <source>
        <dbReference type="ARBA" id="ARBA00023242"/>
    </source>
</evidence>
<organism evidence="13 14">
    <name type="scientific">Drosophila mojavensis</name>
    <name type="common">Fruit fly</name>
    <dbReference type="NCBI Taxonomy" id="7230"/>
    <lineage>
        <taxon>Eukaryota</taxon>
        <taxon>Metazoa</taxon>
        <taxon>Ecdysozoa</taxon>
        <taxon>Arthropoda</taxon>
        <taxon>Hexapoda</taxon>
        <taxon>Insecta</taxon>
        <taxon>Pterygota</taxon>
        <taxon>Neoptera</taxon>
        <taxon>Endopterygota</taxon>
        <taxon>Diptera</taxon>
        <taxon>Brachycera</taxon>
        <taxon>Muscomorpha</taxon>
        <taxon>Ephydroidea</taxon>
        <taxon>Drosophilidae</taxon>
        <taxon>Drosophila</taxon>
    </lineage>
</organism>
<feature type="domain" description="C2H2-type" evidence="12">
    <location>
        <begin position="269"/>
        <end position="297"/>
    </location>
</feature>
<keyword evidence="9" id="KW-0804">Transcription</keyword>
<dbReference type="SUPFAM" id="SSF57667">
    <property type="entry name" value="beta-beta-alpha zinc fingers"/>
    <property type="match status" value="2"/>
</dbReference>
<accession>A0A0Q9XHR5</accession>
<keyword evidence="8" id="KW-0238">DNA-binding</keyword>
<evidence type="ECO:0000313" key="13">
    <source>
        <dbReference type="EMBL" id="KRG05418.1"/>
    </source>
</evidence>
<dbReference type="GO" id="GO:0000978">
    <property type="term" value="F:RNA polymerase II cis-regulatory region sequence-specific DNA binding"/>
    <property type="evidence" value="ECO:0007669"/>
    <property type="project" value="TreeGrafter"/>
</dbReference>
<evidence type="ECO:0000256" key="9">
    <source>
        <dbReference type="ARBA" id="ARBA00023163"/>
    </source>
</evidence>
<dbReference type="InParanoid" id="A0A0Q9XHR5"/>
<keyword evidence="6" id="KW-0862">Zinc</keyword>